<evidence type="ECO:0000256" key="2">
    <source>
        <dbReference type="ARBA" id="ARBA00011344"/>
    </source>
</evidence>
<dbReference type="Gene3D" id="1.10.10.10">
    <property type="entry name" value="Winged helix-like DNA-binding domain superfamily/Winged helix DNA-binding domain"/>
    <property type="match status" value="1"/>
</dbReference>
<evidence type="ECO:0000256" key="4">
    <source>
        <dbReference type="ARBA" id="ARBA00023082"/>
    </source>
</evidence>
<name>A0A4Z1E774_9MICO</name>
<comment type="similarity">
    <text evidence="1">Belongs to the sigma-70 factor family. ECF subfamily.</text>
</comment>
<dbReference type="NCBIfam" id="TIGR02937">
    <property type="entry name" value="sigma70-ECF"/>
    <property type="match status" value="1"/>
</dbReference>
<dbReference type="InterPro" id="IPR013249">
    <property type="entry name" value="RNA_pol_sigma70_r4_t2"/>
</dbReference>
<dbReference type="Gene3D" id="3.10.450.50">
    <property type="match status" value="1"/>
</dbReference>
<dbReference type="PANTHER" id="PTHR30173:SF36">
    <property type="entry name" value="ECF RNA POLYMERASE SIGMA FACTOR SIGJ"/>
    <property type="match status" value="1"/>
</dbReference>
<dbReference type="SUPFAM" id="SSF88946">
    <property type="entry name" value="Sigma2 domain of RNA polymerase sigma factors"/>
    <property type="match status" value="1"/>
</dbReference>
<keyword evidence="3" id="KW-0805">Transcription regulation</keyword>
<dbReference type="InterPro" id="IPR013324">
    <property type="entry name" value="RNA_pol_sigma_r3/r4-like"/>
</dbReference>
<dbReference type="Gene3D" id="1.10.1740.10">
    <property type="match status" value="1"/>
</dbReference>
<dbReference type="InterPro" id="IPR052704">
    <property type="entry name" value="ECF_Sigma-70_Domain"/>
</dbReference>
<dbReference type="AlphaFoldDB" id="A0A4Z1E774"/>
<dbReference type="GO" id="GO:0003677">
    <property type="term" value="F:DNA binding"/>
    <property type="evidence" value="ECO:0007669"/>
    <property type="project" value="InterPro"/>
</dbReference>
<keyword evidence="5" id="KW-0804">Transcription</keyword>
<dbReference type="InterPro" id="IPR013325">
    <property type="entry name" value="RNA_pol_sigma_r2"/>
</dbReference>
<dbReference type="NCBIfam" id="NF006089">
    <property type="entry name" value="PRK08241.1"/>
    <property type="match status" value="1"/>
</dbReference>
<comment type="caution">
    <text evidence="9">The sequence shown here is derived from an EMBL/GenBank/DDBJ whole genome shotgun (WGS) entry which is preliminary data.</text>
</comment>
<dbReference type="GO" id="GO:0016987">
    <property type="term" value="F:sigma factor activity"/>
    <property type="evidence" value="ECO:0007669"/>
    <property type="project" value="UniProtKB-KW"/>
</dbReference>
<evidence type="ECO:0000313" key="10">
    <source>
        <dbReference type="Proteomes" id="UP000297318"/>
    </source>
</evidence>
<feature type="domain" description="SnoaL-like" evidence="8">
    <location>
        <begin position="222"/>
        <end position="317"/>
    </location>
</feature>
<gene>
    <name evidence="9" type="ORF">SERN_0850</name>
</gene>
<organism evidence="9 10">
    <name type="scientific">Serinibacter arcticus</name>
    <dbReference type="NCBI Taxonomy" id="1655435"/>
    <lineage>
        <taxon>Bacteria</taxon>
        <taxon>Bacillati</taxon>
        <taxon>Actinomycetota</taxon>
        <taxon>Actinomycetes</taxon>
        <taxon>Micrococcales</taxon>
        <taxon>Beutenbergiaceae</taxon>
        <taxon>Serinibacter</taxon>
    </lineage>
</organism>
<proteinExistence type="inferred from homology"/>
<sequence length="337" mass="36399">MAIETQAPTTTTATTPGVEAPVEGVLEQAERLRGELRGFAYRMLGSPHDAEDAVQNAMVRAWRSAEKFDGRSSVRTWMYRILTNVCLDEISARKRRALPVDLESQASPPVVASLGEPLPASTFVEPVLDSMIGDPADVVVSRDSVRLAFVAALQHLPASQRAVLVLRDVLAWRAAEVAQLLEISVAAANSQLQRARETMAAVRDGSRGARPNGTREVEEDVVARYVAAFERYDMTALATMLAEDAVMSMPPFRLYLAGRADVLAWLVGPGHECEGSRVLPVEVNGGPGFAQYRRDPDGGHVPWGVHALVVRDGVVAEETVFLGAEIFAALGLPAHLD</sequence>
<dbReference type="NCBIfam" id="TIGR02960">
    <property type="entry name" value="SigX5"/>
    <property type="match status" value="1"/>
</dbReference>
<reference evidence="9 10" key="1">
    <citation type="submission" date="2018-11" db="EMBL/GenBank/DDBJ databases">
        <title>Complete genome sequencing of the Actinobacteria Serinibacter sp. K3-2.</title>
        <authorList>
            <person name="Rakitin A.L."/>
            <person name="Beletsky A.V."/>
            <person name="Mardanov A.V."/>
            <person name="Ravin N.V."/>
            <person name="Gromova A.S."/>
            <person name="Filippova S.N."/>
            <person name="Gal'Chenko V.F."/>
        </authorList>
    </citation>
    <scope>NUCLEOTIDE SEQUENCE [LARGE SCALE GENOMIC DNA]</scope>
    <source>
        <strain evidence="9 10">K3-2</strain>
    </source>
</reference>
<dbReference type="Proteomes" id="UP000297318">
    <property type="component" value="Unassembled WGS sequence"/>
</dbReference>
<dbReference type="SUPFAM" id="SSF54427">
    <property type="entry name" value="NTF2-like"/>
    <property type="match status" value="1"/>
</dbReference>
<dbReference type="InterPro" id="IPR014305">
    <property type="entry name" value="RNA_pol_sigma-G_actinobac"/>
</dbReference>
<evidence type="ECO:0000259" key="8">
    <source>
        <dbReference type="Pfam" id="PF12680"/>
    </source>
</evidence>
<dbReference type="InterPro" id="IPR037401">
    <property type="entry name" value="SnoaL-like"/>
</dbReference>
<dbReference type="InterPro" id="IPR014284">
    <property type="entry name" value="RNA_pol_sigma-70_dom"/>
</dbReference>
<comment type="subunit">
    <text evidence="2">Interacts transiently with the RNA polymerase catalytic core formed by RpoA, RpoB, RpoC and RpoZ (2 alpha, 1 beta, 1 beta' and 1 omega subunit) to form the RNA polymerase holoenzyme that can initiate transcription.</text>
</comment>
<dbReference type="Pfam" id="PF12680">
    <property type="entry name" value="SnoaL_2"/>
    <property type="match status" value="1"/>
</dbReference>
<dbReference type="PANTHER" id="PTHR30173">
    <property type="entry name" value="SIGMA 19 FACTOR"/>
    <property type="match status" value="1"/>
</dbReference>
<evidence type="ECO:0000256" key="3">
    <source>
        <dbReference type="ARBA" id="ARBA00023015"/>
    </source>
</evidence>
<evidence type="ECO:0000259" key="7">
    <source>
        <dbReference type="Pfam" id="PF08281"/>
    </source>
</evidence>
<evidence type="ECO:0000256" key="5">
    <source>
        <dbReference type="ARBA" id="ARBA00023163"/>
    </source>
</evidence>
<dbReference type="Pfam" id="PF04542">
    <property type="entry name" value="Sigma70_r2"/>
    <property type="match status" value="1"/>
</dbReference>
<dbReference type="GO" id="GO:0006352">
    <property type="term" value="P:DNA-templated transcription initiation"/>
    <property type="evidence" value="ECO:0007669"/>
    <property type="project" value="InterPro"/>
</dbReference>
<dbReference type="Pfam" id="PF08281">
    <property type="entry name" value="Sigma70_r4_2"/>
    <property type="match status" value="1"/>
</dbReference>
<feature type="domain" description="RNA polymerase sigma factor 70 region 4 type 2" evidence="7">
    <location>
        <begin position="147"/>
        <end position="199"/>
    </location>
</feature>
<protein>
    <submittedName>
        <fullName evidence="9">RNA polymerase sigma-70 factor</fullName>
    </submittedName>
</protein>
<dbReference type="SUPFAM" id="SSF88659">
    <property type="entry name" value="Sigma3 and sigma4 domains of RNA polymerase sigma factors"/>
    <property type="match status" value="1"/>
</dbReference>
<dbReference type="InterPro" id="IPR007627">
    <property type="entry name" value="RNA_pol_sigma70_r2"/>
</dbReference>
<dbReference type="InterPro" id="IPR036388">
    <property type="entry name" value="WH-like_DNA-bd_sf"/>
</dbReference>
<accession>A0A4Z1E774</accession>
<keyword evidence="4" id="KW-0731">Sigma factor</keyword>
<evidence type="ECO:0000259" key="6">
    <source>
        <dbReference type="Pfam" id="PF04542"/>
    </source>
</evidence>
<evidence type="ECO:0000256" key="1">
    <source>
        <dbReference type="ARBA" id="ARBA00010641"/>
    </source>
</evidence>
<dbReference type="InterPro" id="IPR032710">
    <property type="entry name" value="NTF2-like_dom_sf"/>
</dbReference>
<evidence type="ECO:0000313" key="9">
    <source>
        <dbReference type="EMBL" id="TGO06658.1"/>
    </source>
</evidence>
<keyword evidence="10" id="KW-1185">Reference proteome</keyword>
<dbReference type="EMBL" id="RHPJ01000001">
    <property type="protein sequence ID" value="TGO06658.1"/>
    <property type="molecule type" value="Genomic_DNA"/>
</dbReference>
<feature type="domain" description="RNA polymerase sigma-70 region 2" evidence="6">
    <location>
        <begin position="30"/>
        <end position="96"/>
    </location>
</feature>
<dbReference type="OrthoDB" id="7376212at2"/>
<dbReference type="RefSeq" id="WP_135848815.1">
    <property type="nucleotide sequence ID" value="NZ_RHPJ01000001.1"/>
</dbReference>